<proteinExistence type="predicted"/>
<dbReference type="EMBL" id="QGMG01000910">
    <property type="protein sequence ID" value="TVY51087.1"/>
    <property type="molecule type" value="Genomic_DNA"/>
</dbReference>
<dbReference type="Proteomes" id="UP000481288">
    <property type="component" value="Unassembled WGS sequence"/>
</dbReference>
<dbReference type="PRINTS" id="PR00463">
    <property type="entry name" value="EP450I"/>
</dbReference>
<keyword evidence="4" id="KW-0560">Oxidoreductase</keyword>
<dbReference type="AlphaFoldDB" id="A0A7D8UKJ7"/>
<dbReference type="GO" id="GO:0020037">
    <property type="term" value="F:heme binding"/>
    <property type="evidence" value="ECO:0007669"/>
    <property type="project" value="InterPro"/>
</dbReference>
<dbReference type="Gene3D" id="1.10.630.10">
    <property type="entry name" value="Cytochrome P450"/>
    <property type="match status" value="1"/>
</dbReference>
<dbReference type="GO" id="GO:0016705">
    <property type="term" value="F:oxidoreductase activity, acting on paired donors, with incorporation or reduction of molecular oxygen"/>
    <property type="evidence" value="ECO:0007669"/>
    <property type="project" value="InterPro"/>
</dbReference>
<reference evidence="4 5" key="1">
    <citation type="submission" date="2018-05" db="EMBL/GenBank/DDBJ databases">
        <title>Whole genome sequencing for identification of molecular markers to develop diagnostic detection tools for the regulated plant pathogen Lachnellula willkommii.</title>
        <authorList>
            <person name="Giroux E."/>
            <person name="Bilodeau G."/>
        </authorList>
    </citation>
    <scope>NUCLEOTIDE SEQUENCE [LARGE SCALE GENOMIC DNA]</scope>
    <source>
        <strain evidence="4 5">CBS 625.97</strain>
    </source>
</reference>
<keyword evidence="4" id="KW-0503">Monooxygenase</keyword>
<comment type="cofactor">
    <cofactor evidence="1">
        <name>heme</name>
        <dbReference type="ChEBI" id="CHEBI:30413"/>
    </cofactor>
</comment>
<keyword evidence="3" id="KW-1133">Transmembrane helix</keyword>
<protein>
    <submittedName>
        <fullName evidence="4">Cytochrome P450 monooxygenase FUM15</fullName>
    </submittedName>
</protein>
<keyword evidence="1" id="KW-0479">Metal-binding</keyword>
<keyword evidence="1" id="KW-0408">Iron</keyword>
<dbReference type="CDD" id="cd11069">
    <property type="entry name" value="CYP_FUM15-like"/>
    <property type="match status" value="1"/>
</dbReference>
<evidence type="ECO:0000313" key="4">
    <source>
        <dbReference type="EMBL" id="TVY51087.1"/>
    </source>
</evidence>
<dbReference type="GO" id="GO:0004497">
    <property type="term" value="F:monooxygenase activity"/>
    <property type="evidence" value="ECO:0007669"/>
    <property type="project" value="UniProtKB-KW"/>
</dbReference>
<dbReference type="InterPro" id="IPR001128">
    <property type="entry name" value="Cyt_P450"/>
</dbReference>
<dbReference type="PRINTS" id="PR00385">
    <property type="entry name" value="P450"/>
</dbReference>
<accession>A0A7D8UKJ7</accession>
<dbReference type="FunFam" id="1.10.630.10:FF:000051">
    <property type="entry name" value="Cytochrome P450 monooxygenase (Fum15)"/>
    <property type="match status" value="1"/>
</dbReference>
<gene>
    <name evidence="4" type="primary">FUM15_0</name>
    <name evidence="4" type="ORF">LCER1_G007825</name>
</gene>
<name>A0A7D8UKJ7_9HELO</name>
<feature type="binding site" description="axial binding residue" evidence="1">
    <location>
        <position position="507"/>
    </location>
    <ligand>
        <name>heme</name>
        <dbReference type="ChEBI" id="CHEBI:30413"/>
    </ligand>
    <ligandPart>
        <name>Fe</name>
        <dbReference type="ChEBI" id="CHEBI:18248"/>
    </ligandPart>
</feature>
<dbReference type="GO" id="GO:0005506">
    <property type="term" value="F:iron ion binding"/>
    <property type="evidence" value="ECO:0007669"/>
    <property type="project" value="InterPro"/>
</dbReference>
<keyword evidence="3" id="KW-0472">Membrane</keyword>
<dbReference type="Pfam" id="PF00067">
    <property type="entry name" value="p450"/>
    <property type="match status" value="1"/>
</dbReference>
<evidence type="ECO:0000313" key="5">
    <source>
        <dbReference type="Proteomes" id="UP000481288"/>
    </source>
</evidence>
<dbReference type="SUPFAM" id="SSF48264">
    <property type="entry name" value="Cytochrome P450"/>
    <property type="match status" value="1"/>
</dbReference>
<evidence type="ECO:0000256" key="3">
    <source>
        <dbReference type="SAM" id="Phobius"/>
    </source>
</evidence>
<organism evidence="4 5">
    <name type="scientific">Lachnellula cervina</name>
    <dbReference type="NCBI Taxonomy" id="1316786"/>
    <lineage>
        <taxon>Eukaryota</taxon>
        <taxon>Fungi</taxon>
        <taxon>Dikarya</taxon>
        <taxon>Ascomycota</taxon>
        <taxon>Pezizomycotina</taxon>
        <taxon>Leotiomycetes</taxon>
        <taxon>Helotiales</taxon>
        <taxon>Lachnaceae</taxon>
        <taxon>Lachnellula</taxon>
    </lineage>
</organism>
<evidence type="ECO:0000256" key="2">
    <source>
        <dbReference type="SAM" id="MobiDB-lite"/>
    </source>
</evidence>
<sequence>MSTVPIKAITAVSAVATYIFVQYQPQLLPFSRPSYLGTFSQLFIVGFMLFAVWRVIVWPKFVSPLRHLPGPKGGSWWNGQFADILARPTGIPMIEWINSVPNEGLIRYLGLLNAERLVIASPKALGEVLVAKNYDFIKPAHVTAGLGRLLGVGVLLAEGDEHKFQRKNLAPAFSFRHTKDLYPVFWDKSREVVQKMTEKVNSGGDALRQDFKDSRDLSKSPVSDGTPVLEVGGWAGRVTLDIIGVAGMGQDFGAIQDPDNLLSVTYQKIFRPTKAAAILALAGLLLPTWLVKALPVKRNEDLNQASGVIRDTCRQLIRSKKEKLEKGELQDLDILSVALESGGFTDENLVDQLMTFLAAGHETTATAITWAVYMLCLHPEMQARLRAEIRDHLPSINNDSTVTSQQIDRMPYLNAVCSELLRYYAPVPLTPRIAARDTTIIGQKVPKGTQIMLVPWAVNKAENLWGSDAGKFNPDRWLPSDKNPQSANGGARSAYSLLTFLHGPRSCIGQSFAKAEFACLLAAWIGRFEFALFDENERDEKNIKIKGGVTARPANGMYVKTKVVDGW</sequence>
<dbReference type="InterPro" id="IPR050121">
    <property type="entry name" value="Cytochrome_P450_monoxygenase"/>
</dbReference>
<dbReference type="PANTHER" id="PTHR24305:SF227">
    <property type="entry name" value="P450, PUTATIVE (EUROFUNG)-RELATED"/>
    <property type="match status" value="1"/>
</dbReference>
<comment type="caution">
    <text evidence="4">The sequence shown here is derived from an EMBL/GenBank/DDBJ whole genome shotgun (WGS) entry which is preliminary data.</text>
</comment>
<dbReference type="OrthoDB" id="1470350at2759"/>
<dbReference type="InterPro" id="IPR036396">
    <property type="entry name" value="Cyt_P450_sf"/>
</dbReference>
<dbReference type="InterPro" id="IPR002401">
    <property type="entry name" value="Cyt_P450_E_grp-I"/>
</dbReference>
<evidence type="ECO:0000256" key="1">
    <source>
        <dbReference type="PIRSR" id="PIRSR602401-1"/>
    </source>
</evidence>
<keyword evidence="3" id="KW-0812">Transmembrane</keyword>
<feature type="region of interest" description="Disordered" evidence="2">
    <location>
        <begin position="204"/>
        <end position="223"/>
    </location>
</feature>
<feature type="transmembrane region" description="Helical" evidence="3">
    <location>
        <begin position="35"/>
        <end position="57"/>
    </location>
</feature>
<keyword evidence="1" id="KW-0349">Heme</keyword>
<feature type="compositionally biased region" description="Basic and acidic residues" evidence="2">
    <location>
        <begin position="207"/>
        <end position="218"/>
    </location>
</feature>
<dbReference type="PANTHER" id="PTHR24305">
    <property type="entry name" value="CYTOCHROME P450"/>
    <property type="match status" value="1"/>
</dbReference>
<keyword evidence="5" id="KW-1185">Reference proteome</keyword>